<dbReference type="EMBL" id="KT898808">
    <property type="protein sequence ID" value="ALO22049.1"/>
    <property type="molecule type" value="Genomic_DNA"/>
</dbReference>
<evidence type="ECO:0000256" key="5">
    <source>
        <dbReference type="SAM" id="Phobius"/>
    </source>
</evidence>
<dbReference type="AlphaFoldDB" id="A0A0S2IEM6"/>
<keyword evidence="3" id="KW-1001">Plastid inner membrane</keyword>
<reference evidence="6" key="1">
    <citation type="journal article" date="2015" name="Proc. Natl. Acad. Sci. U.S.A.">
        <title>Gourds and squashes (Cucurbita spp.) adapted to megafaunal extinction and ecological anachronism through domestication.</title>
        <authorList>
            <person name="Kistler L."/>
            <person name="Newsom L.A."/>
            <person name="Ryan T.M."/>
            <person name="Clarke A.C."/>
            <person name="Smith B.D."/>
            <person name="Perry G.H."/>
        </authorList>
    </citation>
    <scope>NUCLEOTIDE SEQUENCE</scope>
    <source>
        <strain evidence="6">021</strain>
    </source>
</reference>
<keyword evidence="5" id="KW-0812">Transmembrane</keyword>
<name>A0A0S2IEM6_9ROSI</name>
<feature type="transmembrane region" description="Helical" evidence="5">
    <location>
        <begin position="85"/>
        <end position="104"/>
    </location>
</feature>
<evidence type="ECO:0000256" key="1">
    <source>
        <dbReference type="ARBA" id="ARBA00002515"/>
    </source>
</evidence>
<feature type="transmembrane region" description="Helical" evidence="5">
    <location>
        <begin position="12"/>
        <end position="38"/>
    </location>
</feature>
<feature type="transmembrane region" description="Helical" evidence="5">
    <location>
        <begin position="124"/>
        <end position="144"/>
    </location>
</feature>
<evidence type="ECO:0000256" key="4">
    <source>
        <dbReference type="SAM" id="MobiDB-lite"/>
    </source>
</evidence>
<keyword evidence="5" id="KW-1133">Transmembrane helix</keyword>
<feature type="transmembrane region" description="Helical" evidence="5">
    <location>
        <begin position="165"/>
        <end position="192"/>
    </location>
</feature>
<comment type="function">
    <text evidence="1">Involved in protein precursor import into chloroplasts. May be part of an intermediate translocation complex acting as a protein-conducting channel at the inner envelope.</text>
</comment>
<dbReference type="PANTHER" id="PTHR33163">
    <property type="entry name" value="PROTEIN TIC 214-RELATED"/>
    <property type="match status" value="1"/>
</dbReference>
<keyword evidence="5" id="KW-0472">Membrane</keyword>
<protein>
    <recommendedName>
        <fullName evidence="7">Translocon at the inner envelope membrane of chloroplasts 214</fullName>
    </recommendedName>
</protein>
<dbReference type="GO" id="GO:0009706">
    <property type="term" value="C:chloroplast inner membrane"/>
    <property type="evidence" value="ECO:0007669"/>
    <property type="project" value="UniProtKB-SubCell"/>
</dbReference>
<evidence type="ECO:0008006" key="7">
    <source>
        <dbReference type="Google" id="ProtNLM"/>
    </source>
</evidence>
<evidence type="ECO:0000313" key="6">
    <source>
        <dbReference type="EMBL" id="ALO22049.1"/>
    </source>
</evidence>
<evidence type="ECO:0000256" key="3">
    <source>
        <dbReference type="ARBA" id="ARBA00022780"/>
    </source>
</evidence>
<geneLocation type="plastid" evidence="6"/>
<organism evidence="6">
    <name type="scientific">Cucurbita ecuadorensis</name>
    <dbReference type="NCBI Taxonomy" id="184135"/>
    <lineage>
        <taxon>Eukaryota</taxon>
        <taxon>Viridiplantae</taxon>
        <taxon>Streptophyta</taxon>
        <taxon>Embryophyta</taxon>
        <taxon>Tracheophyta</taxon>
        <taxon>Spermatophyta</taxon>
        <taxon>Magnoliopsida</taxon>
        <taxon>eudicotyledons</taxon>
        <taxon>Gunneridae</taxon>
        <taxon>Pentapetalae</taxon>
        <taxon>rosids</taxon>
        <taxon>fabids</taxon>
        <taxon>Cucurbitales</taxon>
        <taxon>Cucurbitaceae</taxon>
        <taxon>Cucurbiteae</taxon>
        <taxon>Cucurbita</taxon>
    </lineage>
</organism>
<evidence type="ECO:0000256" key="2">
    <source>
        <dbReference type="ARBA" id="ARBA00004478"/>
    </source>
</evidence>
<dbReference type="Pfam" id="PF05758">
    <property type="entry name" value="Ycf1"/>
    <property type="match status" value="1"/>
</dbReference>
<comment type="subcellular location">
    <subcellularLocation>
        <location evidence="2">Plastid</location>
        <location evidence="2">Chloroplast inner membrane</location>
        <topology evidence="2">Multi-pass membrane protein</topology>
    </subcellularLocation>
</comment>
<sequence length="374" mass="43992">MILKSFILGNLVSLCMKIINSVVVVGLYYGFLTTFSIGPSYLFLLRARVMEEGTEKKVSATTGFITGQLMMFISIYYAPLHLALGRPHTITVLALPYLLFHFFWNNHKHFFDYGSTTRNSMRNLSIQCVFLNNLIFQLFNHFILPSSMLVRLVNISMFRCNNKMLFVTSSFVGWLIGHILFMKWVGLILVWIQQNNSIRSNKYLVSEFRNSMARIFSILLFITCVYYLGRIPSPILTKKLKETEGTKQEQEGSTEEDTSPSLFSEEKEDPDKIDETEEIRVNGKEKTKDEFHFKRTRYQKIKRPVYETSYPPDGNKENYKMLLDLDTDEKDIFWFEKPLVTILFDYKRWNRPLRYIKNNRLENAVRTKQNKLLI</sequence>
<keyword evidence="6" id="KW-0934">Plastid</keyword>
<accession>A0A0S2IEM6</accession>
<proteinExistence type="predicted"/>
<feature type="transmembrane region" description="Helical" evidence="5">
    <location>
        <begin position="58"/>
        <end position="78"/>
    </location>
</feature>
<feature type="compositionally biased region" description="Acidic residues" evidence="4">
    <location>
        <begin position="266"/>
        <end position="277"/>
    </location>
</feature>
<feature type="region of interest" description="Disordered" evidence="4">
    <location>
        <begin position="242"/>
        <end position="279"/>
    </location>
</feature>
<dbReference type="PANTHER" id="PTHR33163:SF40">
    <property type="entry name" value="PROTEIN TIC 214"/>
    <property type="match status" value="1"/>
</dbReference>
<feature type="transmembrane region" description="Helical" evidence="5">
    <location>
        <begin position="212"/>
        <end position="229"/>
    </location>
</feature>
<dbReference type="InterPro" id="IPR008896">
    <property type="entry name" value="TIC214"/>
</dbReference>